<dbReference type="InterPro" id="IPR036388">
    <property type="entry name" value="WH-like_DNA-bd_sf"/>
</dbReference>
<reference evidence="8" key="1">
    <citation type="submission" date="2025-08" db="UniProtKB">
        <authorList>
            <consortium name="RefSeq"/>
        </authorList>
    </citation>
    <scope>IDENTIFICATION</scope>
    <source>
        <tissue evidence="8">Muscle</tissue>
    </source>
</reference>
<evidence type="ECO:0000259" key="6">
    <source>
        <dbReference type="Pfam" id="PF08784"/>
    </source>
</evidence>
<organism evidence="7 8">
    <name type="scientific">Hipposideros armiger</name>
    <name type="common">Great Himalayan leaf-nosed bat</name>
    <dbReference type="NCBI Taxonomy" id="186990"/>
    <lineage>
        <taxon>Eukaryota</taxon>
        <taxon>Metazoa</taxon>
        <taxon>Chordata</taxon>
        <taxon>Craniata</taxon>
        <taxon>Vertebrata</taxon>
        <taxon>Euteleostomi</taxon>
        <taxon>Mammalia</taxon>
        <taxon>Eutheria</taxon>
        <taxon>Laurasiatheria</taxon>
        <taxon>Chiroptera</taxon>
        <taxon>Yinpterochiroptera</taxon>
        <taxon>Rhinolophoidea</taxon>
        <taxon>Hipposideridae</taxon>
        <taxon>Hipposideros</taxon>
    </lineage>
</organism>
<dbReference type="CTD" id="29935"/>
<accession>A0A8B7R7J6</accession>
<dbReference type="GO" id="GO:0035861">
    <property type="term" value="C:site of double-strand break"/>
    <property type="evidence" value="ECO:0007669"/>
    <property type="project" value="TreeGrafter"/>
</dbReference>
<dbReference type="GO" id="GO:0006260">
    <property type="term" value="P:DNA replication"/>
    <property type="evidence" value="ECO:0007669"/>
    <property type="project" value="InterPro"/>
</dbReference>
<feature type="region of interest" description="Disordered" evidence="5">
    <location>
        <begin position="1"/>
        <end position="32"/>
    </location>
</feature>
<dbReference type="PANTHER" id="PTHR13989:SF53">
    <property type="entry name" value="REPLICATION PROTEIN A 30 KDA SUBUNIT"/>
    <property type="match status" value="1"/>
</dbReference>
<keyword evidence="7" id="KW-1185">Reference proteome</keyword>
<evidence type="ECO:0000313" key="7">
    <source>
        <dbReference type="Proteomes" id="UP000694851"/>
    </source>
</evidence>
<dbReference type="PIRSF" id="PIRSF036949">
    <property type="entry name" value="RPA32"/>
    <property type="match status" value="1"/>
</dbReference>
<dbReference type="Proteomes" id="UP000694851">
    <property type="component" value="Unplaced"/>
</dbReference>
<dbReference type="PANTHER" id="PTHR13989">
    <property type="entry name" value="REPLICATION PROTEIN A-RELATED"/>
    <property type="match status" value="1"/>
</dbReference>
<gene>
    <name evidence="8" type="primary">RPA4</name>
</gene>
<keyword evidence="3" id="KW-0238">DNA-binding</keyword>
<dbReference type="FunFam" id="1.10.10.10:FF:000168">
    <property type="entry name" value="Replication protein A 32 kDa subunit"/>
    <property type="match status" value="1"/>
</dbReference>
<dbReference type="Pfam" id="PF08784">
    <property type="entry name" value="RPA_C"/>
    <property type="match status" value="1"/>
</dbReference>
<dbReference type="GO" id="GO:0006289">
    <property type="term" value="P:nucleotide-excision repair"/>
    <property type="evidence" value="ECO:0007669"/>
    <property type="project" value="TreeGrafter"/>
</dbReference>
<dbReference type="InterPro" id="IPR036390">
    <property type="entry name" value="WH_DNA-bd_sf"/>
</dbReference>
<proteinExistence type="inferred from homology"/>
<evidence type="ECO:0000313" key="8">
    <source>
        <dbReference type="RefSeq" id="XP_019496652.1"/>
    </source>
</evidence>
<dbReference type="OrthoDB" id="25571at2759"/>
<name>A0A8B7R7J6_HIPAR</name>
<keyword evidence="4" id="KW-0539">Nucleus</keyword>
<sequence length="269" mass="29536">MSKNAFESHGGIPAAGGASGSSEQPSQGGAAPALMAPRSRARLWDIVPCSVNQLLTASLVDGVFKIRGMQVSHVSIVGIIRKVERAPYFIRYKIDDMTTRPIEVREWLGRDRAKQRRTVFLVGVYAKVFGILRGYAGMKCLEVLNIHILEDMNECTAHILEIVNAHTMVAQGLQEASGLSAPVAPSRVGEAASGVGEALEYGESNLDFIREEVLRLIHECPRQEGMSIHDLQVELRSLSVSAIREATECLMREGHIYPTVDREHFKSAD</sequence>
<dbReference type="InterPro" id="IPR012340">
    <property type="entry name" value="NA-bd_OB-fold"/>
</dbReference>
<dbReference type="AlphaFoldDB" id="A0A8B7R7J6"/>
<evidence type="ECO:0000256" key="2">
    <source>
        <dbReference type="ARBA" id="ARBA00007815"/>
    </source>
</evidence>
<evidence type="ECO:0000256" key="3">
    <source>
        <dbReference type="ARBA" id="ARBA00023125"/>
    </source>
</evidence>
<dbReference type="InterPro" id="IPR040260">
    <property type="entry name" value="RFA2-like"/>
</dbReference>
<dbReference type="Gene3D" id="1.10.10.10">
    <property type="entry name" value="Winged helix-like DNA-binding domain superfamily/Winged helix DNA-binding domain"/>
    <property type="match status" value="1"/>
</dbReference>
<dbReference type="SUPFAM" id="SSF46785">
    <property type="entry name" value="Winged helix' DNA-binding domain"/>
    <property type="match status" value="1"/>
</dbReference>
<dbReference type="GO" id="GO:0005662">
    <property type="term" value="C:DNA replication factor A complex"/>
    <property type="evidence" value="ECO:0007669"/>
    <property type="project" value="TreeGrafter"/>
</dbReference>
<evidence type="ECO:0000256" key="4">
    <source>
        <dbReference type="ARBA" id="ARBA00023242"/>
    </source>
</evidence>
<comment type="subcellular location">
    <subcellularLocation>
        <location evidence="1">Nucleus</location>
    </subcellularLocation>
</comment>
<dbReference type="InterPro" id="IPR014646">
    <property type="entry name" value="Rfa2/RPA32"/>
</dbReference>
<dbReference type="GeneID" id="109381966"/>
<evidence type="ECO:0000256" key="1">
    <source>
        <dbReference type="ARBA" id="ARBA00004123"/>
    </source>
</evidence>
<dbReference type="GO" id="GO:0000724">
    <property type="term" value="P:double-strand break repair via homologous recombination"/>
    <property type="evidence" value="ECO:0007669"/>
    <property type="project" value="TreeGrafter"/>
</dbReference>
<dbReference type="GO" id="GO:0000781">
    <property type="term" value="C:chromosome, telomeric region"/>
    <property type="evidence" value="ECO:0007669"/>
    <property type="project" value="TreeGrafter"/>
</dbReference>
<dbReference type="KEGG" id="hai:109381966"/>
<feature type="domain" description="Replication protein A C-terminal" evidence="6">
    <location>
        <begin position="202"/>
        <end position="262"/>
    </location>
</feature>
<feature type="compositionally biased region" description="Low complexity" evidence="5">
    <location>
        <begin position="20"/>
        <end position="31"/>
    </location>
</feature>
<dbReference type="Gene3D" id="2.40.50.140">
    <property type="entry name" value="Nucleic acid-binding proteins"/>
    <property type="match status" value="1"/>
</dbReference>
<dbReference type="InterPro" id="IPR014892">
    <property type="entry name" value="RPA_C"/>
</dbReference>
<dbReference type="SUPFAM" id="SSF50249">
    <property type="entry name" value="Nucleic acid-binding proteins"/>
    <property type="match status" value="1"/>
</dbReference>
<protein>
    <submittedName>
        <fullName evidence="8">Replication protein A 30 kDa subunit</fullName>
    </submittedName>
</protein>
<dbReference type="CDD" id="cd04478">
    <property type="entry name" value="RPA2_DBD_D"/>
    <property type="match status" value="1"/>
</dbReference>
<dbReference type="GO" id="GO:0003697">
    <property type="term" value="F:single-stranded DNA binding"/>
    <property type="evidence" value="ECO:0007669"/>
    <property type="project" value="TreeGrafter"/>
</dbReference>
<evidence type="ECO:0000256" key="5">
    <source>
        <dbReference type="SAM" id="MobiDB-lite"/>
    </source>
</evidence>
<comment type="similarity">
    <text evidence="2">Belongs to the replication factor A protein 2 family.</text>
</comment>
<dbReference type="RefSeq" id="XP_019496652.1">
    <property type="nucleotide sequence ID" value="XM_019641107.1"/>
</dbReference>